<feature type="domain" description="BHLH" evidence="2">
    <location>
        <begin position="8"/>
        <end position="95"/>
    </location>
</feature>
<keyword evidence="4" id="KW-1185">Reference proteome</keyword>
<dbReference type="InterPro" id="IPR011598">
    <property type="entry name" value="bHLH_dom"/>
</dbReference>
<dbReference type="InterPro" id="IPR036638">
    <property type="entry name" value="HLH_DNA-bd_sf"/>
</dbReference>
<evidence type="ECO:0000259" key="2">
    <source>
        <dbReference type="PROSITE" id="PS50888"/>
    </source>
</evidence>
<reference evidence="3 4" key="1">
    <citation type="submission" date="2021-06" db="EMBL/GenBank/DDBJ databases">
        <title>Caerostris extrusa draft genome.</title>
        <authorList>
            <person name="Kono N."/>
            <person name="Arakawa K."/>
        </authorList>
    </citation>
    <scope>NUCLEOTIDE SEQUENCE [LARGE SCALE GENOMIC DNA]</scope>
</reference>
<dbReference type="Pfam" id="PF00010">
    <property type="entry name" value="HLH"/>
    <property type="match status" value="1"/>
</dbReference>
<dbReference type="EMBL" id="BPLR01016261">
    <property type="protein sequence ID" value="GIY82588.1"/>
    <property type="molecule type" value="Genomic_DNA"/>
</dbReference>
<feature type="region of interest" description="Disordered" evidence="1">
    <location>
        <begin position="155"/>
        <end position="174"/>
    </location>
</feature>
<name>A0AAV4WJY3_CAEEX</name>
<dbReference type="GO" id="GO:0046983">
    <property type="term" value="F:protein dimerization activity"/>
    <property type="evidence" value="ECO:0007669"/>
    <property type="project" value="InterPro"/>
</dbReference>
<gene>
    <name evidence="3" type="ORF">CEXT_255941</name>
</gene>
<accession>A0AAV4WJY3</accession>
<organism evidence="3 4">
    <name type="scientific">Caerostris extrusa</name>
    <name type="common">Bark spider</name>
    <name type="synonym">Caerostris bankana</name>
    <dbReference type="NCBI Taxonomy" id="172846"/>
    <lineage>
        <taxon>Eukaryota</taxon>
        <taxon>Metazoa</taxon>
        <taxon>Ecdysozoa</taxon>
        <taxon>Arthropoda</taxon>
        <taxon>Chelicerata</taxon>
        <taxon>Arachnida</taxon>
        <taxon>Araneae</taxon>
        <taxon>Araneomorphae</taxon>
        <taxon>Entelegynae</taxon>
        <taxon>Araneoidea</taxon>
        <taxon>Araneidae</taxon>
        <taxon>Caerostris</taxon>
    </lineage>
</organism>
<dbReference type="SUPFAM" id="SSF47459">
    <property type="entry name" value="HLH, helix-loop-helix DNA-binding domain"/>
    <property type="match status" value="1"/>
</dbReference>
<evidence type="ECO:0000256" key="1">
    <source>
        <dbReference type="SAM" id="MobiDB-lite"/>
    </source>
</evidence>
<dbReference type="Gene3D" id="4.10.280.10">
    <property type="entry name" value="Helix-loop-helix DNA-binding domain"/>
    <property type="match status" value="1"/>
</dbReference>
<evidence type="ECO:0000313" key="4">
    <source>
        <dbReference type="Proteomes" id="UP001054945"/>
    </source>
</evidence>
<protein>
    <recommendedName>
        <fullName evidence="2">BHLH domain-containing protein</fullName>
    </recommendedName>
</protein>
<sequence length="174" mass="20364">MAENNDKSRQTARNLMEKCRRESVRASFNQLRQCITKNIQTEKGESSQEHFQYMEPSKRQSLKPSYDQLRYIPSKRGKMSRMDILKTTIAYIRVLKARREARQERLAIVRRERALKEEFSTEHRIVKDENDETAFAAVMQKQHVVESLPFTDADFDFDADSDSDSSSDSSSDEE</sequence>
<evidence type="ECO:0000313" key="3">
    <source>
        <dbReference type="EMBL" id="GIY82588.1"/>
    </source>
</evidence>
<dbReference type="AlphaFoldDB" id="A0AAV4WJY3"/>
<proteinExistence type="predicted"/>
<dbReference type="SMART" id="SM00353">
    <property type="entry name" value="HLH"/>
    <property type="match status" value="1"/>
</dbReference>
<comment type="caution">
    <text evidence="3">The sequence shown here is derived from an EMBL/GenBank/DDBJ whole genome shotgun (WGS) entry which is preliminary data.</text>
</comment>
<dbReference type="Proteomes" id="UP001054945">
    <property type="component" value="Unassembled WGS sequence"/>
</dbReference>
<dbReference type="PROSITE" id="PS50888">
    <property type="entry name" value="BHLH"/>
    <property type="match status" value="1"/>
</dbReference>